<dbReference type="Gene3D" id="3.40.50.140">
    <property type="match status" value="1"/>
</dbReference>
<evidence type="ECO:0000259" key="12">
    <source>
        <dbReference type="PROSITE" id="PS50880"/>
    </source>
</evidence>
<dbReference type="PANTHER" id="PTHR42785">
    <property type="entry name" value="DNA TOPOISOMERASE, TYPE IA, CORE"/>
    <property type="match status" value="1"/>
</dbReference>
<dbReference type="InterPro" id="IPR013825">
    <property type="entry name" value="Topo_IA_cen_sub2"/>
</dbReference>
<dbReference type="Gene3D" id="1.10.460.10">
    <property type="entry name" value="Topoisomerase I, domain 2"/>
    <property type="match status" value="1"/>
</dbReference>
<dbReference type="SMART" id="SM00436">
    <property type="entry name" value="TOP1Bc"/>
    <property type="match status" value="1"/>
</dbReference>
<dbReference type="CDD" id="cd00186">
    <property type="entry name" value="TOP1Ac"/>
    <property type="match status" value="1"/>
</dbReference>
<evidence type="ECO:0000256" key="9">
    <source>
        <dbReference type="ARBA" id="ARBA00032235"/>
    </source>
</evidence>
<evidence type="ECO:0000256" key="1">
    <source>
        <dbReference type="ARBA" id="ARBA00000213"/>
    </source>
</evidence>
<dbReference type="Proteomes" id="UP000298009">
    <property type="component" value="Unassembled WGS sequence"/>
</dbReference>
<sequence length="643" mass="73980">MVESPTKATTISSYLDKDWIVVATKGHIKDLPAKSYGIDFKNQFEPEYEWLKGKKTVFSAIKTKAKLASIIYIASDPDREGEIIAKHCFDELVKLKKPIFRLRLKEISKTEVNRQIKLKSGLDFAEIESQIARRIVDRIFGFEVSPDLWKQLKISSLSAGRVQSTVLHWICEREKEIQNFSKEIYYQLKLQGSVSGKSVELDYQSKDKLDSNAIQKILKDIEVLPEPNHLKEILLSGIKKKNIKRNPAPAFSTASLLESSFRVLGFDSKKTMKLAQTLFEGKRIGSGERVGLITYMRTDSTRVSDSKRELGKEYLNKHFPGLVLDGSITPKKQKKYSQDAHEAVIPIFPEYSPETIGSYLSNEERSLYALIWERFLTSLMKPELGEETVYEFHKNNHVFIYKNEFITDSGFKAFGKREKRKNSEKVNWKLGDQFLYESNTIEEKQTEPPVRYTQGKLVQKMEDTGVGRPSTYGSIIETLRTRKYIVEYHKSIGPTALGMKVDEYLFLNFQEMIGESFTKDLEHKLDQITEDKSSRISLIQNFYDSLFALLRTPRKKYRSTEIKYPKNKEETLPGSYAKPNPNPNRSAKIKASTTRISIPKEQTNTKTCPVCNEGVVKTKLGKKGKTIYFCSRYPHCDYITYES</sequence>
<comment type="caution">
    <text evidence="14">The sequence shown here is derived from an EMBL/GenBank/DDBJ whole genome shotgun (WGS) entry which is preliminary data.</text>
</comment>
<dbReference type="InterPro" id="IPR003602">
    <property type="entry name" value="Topo_IA_DNA-bd_dom"/>
</dbReference>
<evidence type="ECO:0000256" key="11">
    <source>
        <dbReference type="SAM" id="MobiDB-lite"/>
    </source>
</evidence>
<dbReference type="Gene3D" id="1.10.290.10">
    <property type="entry name" value="Topoisomerase I, domain 4"/>
    <property type="match status" value="1"/>
</dbReference>
<dbReference type="OrthoDB" id="9804262at2"/>
<organism evidence="14 15">
    <name type="scientific">Leptospira noumeaensis</name>
    <dbReference type="NCBI Taxonomy" id="2484964"/>
    <lineage>
        <taxon>Bacteria</taxon>
        <taxon>Pseudomonadati</taxon>
        <taxon>Spirochaetota</taxon>
        <taxon>Spirochaetia</taxon>
        <taxon>Leptospirales</taxon>
        <taxon>Leptospiraceae</taxon>
        <taxon>Leptospira</taxon>
    </lineage>
</organism>
<evidence type="ECO:0000256" key="6">
    <source>
        <dbReference type="ARBA" id="ARBA00023235"/>
    </source>
</evidence>
<protein>
    <recommendedName>
        <fullName evidence="3">DNA topoisomerase</fullName>
        <ecNumber evidence="3">5.6.2.1</ecNumber>
    </recommendedName>
    <alternativeName>
        <fullName evidence="10">Omega-protein</fullName>
    </alternativeName>
    <alternativeName>
        <fullName evidence="9">Relaxing enzyme</fullName>
    </alternativeName>
    <alternativeName>
        <fullName evidence="7">Swivelase</fullName>
    </alternativeName>
    <alternativeName>
        <fullName evidence="8">Untwisting enzyme</fullName>
    </alternativeName>
</protein>
<dbReference type="EC" id="5.6.2.1" evidence="3"/>
<dbReference type="GO" id="GO:0003677">
    <property type="term" value="F:DNA binding"/>
    <property type="evidence" value="ECO:0007669"/>
    <property type="project" value="UniProtKB-KW"/>
</dbReference>
<dbReference type="NCBIfam" id="TIGR01051">
    <property type="entry name" value="topA_bact"/>
    <property type="match status" value="1"/>
</dbReference>
<dbReference type="PANTHER" id="PTHR42785:SF1">
    <property type="entry name" value="DNA TOPOISOMERASE"/>
    <property type="match status" value="1"/>
</dbReference>
<name>A0A4R9ID70_9LEPT</name>
<dbReference type="GO" id="GO:0003917">
    <property type="term" value="F:DNA topoisomerase type I (single strand cut, ATP-independent) activity"/>
    <property type="evidence" value="ECO:0007669"/>
    <property type="project" value="UniProtKB-EC"/>
</dbReference>
<dbReference type="PROSITE" id="PS52039">
    <property type="entry name" value="TOPO_IA_2"/>
    <property type="match status" value="1"/>
</dbReference>
<dbReference type="InterPro" id="IPR023405">
    <property type="entry name" value="Topo_IA_core_domain"/>
</dbReference>
<feature type="region of interest" description="Disordered" evidence="11">
    <location>
        <begin position="568"/>
        <end position="594"/>
    </location>
</feature>
<keyword evidence="4" id="KW-0799">Topoisomerase</keyword>
<dbReference type="InterPro" id="IPR003601">
    <property type="entry name" value="Topo_IA_2"/>
</dbReference>
<dbReference type="Gene3D" id="2.70.20.10">
    <property type="entry name" value="Topoisomerase I, domain 3"/>
    <property type="match status" value="1"/>
</dbReference>
<proteinExistence type="inferred from homology"/>
<evidence type="ECO:0000256" key="3">
    <source>
        <dbReference type="ARBA" id="ARBA00012891"/>
    </source>
</evidence>
<comment type="catalytic activity">
    <reaction evidence="1">
        <text>ATP-independent breakage of single-stranded DNA, followed by passage and rejoining.</text>
        <dbReference type="EC" id="5.6.2.1"/>
    </reaction>
</comment>
<dbReference type="Pfam" id="PF01131">
    <property type="entry name" value="Topoisom_bac"/>
    <property type="match status" value="1"/>
</dbReference>
<comment type="similarity">
    <text evidence="2">Belongs to the type IA topoisomerase family.</text>
</comment>
<dbReference type="InterPro" id="IPR006171">
    <property type="entry name" value="TOPRIM_dom"/>
</dbReference>
<feature type="domain" description="Toprim" evidence="12">
    <location>
        <begin position="1"/>
        <end position="108"/>
    </location>
</feature>
<evidence type="ECO:0000256" key="4">
    <source>
        <dbReference type="ARBA" id="ARBA00023029"/>
    </source>
</evidence>
<dbReference type="PRINTS" id="PR00417">
    <property type="entry name" value="PRTPISMRASEI"/>
</dbReference>
<dbReference type="Pfam" id="PF01751">
    <property type="entry name" value="Toprim"/>
    <property type="match status" value="1"/>
</dbReference>
<dbReference type="InterPro" id="IPR013826">
    <property type="entry name" value="Topo_IA_cen_sub3"/>
</dbReference>
<dbReference type="InterPro" id="IPR013824">
    <property type="entry name" value="Topo_IA_cen_sub1"/>
</dbReference>
<feature type="domain" description="Topo IA-type catalytic" evidence="13">
    <location>
        <begin position="123"/>
        <end position="550"/>
    </location>
</feature>
<evidence type="ECO:0000259" key="13">
    <source>
        <dbReference type="PROSITE" id="PS52039"/>
    </source>
</evidence>
<reference evidence="14" key="1">
    <citation type="journal article" date="2019" name="PLoS Negl. Trop. Dis.">
        <title>Revisiting the worldwide diversity of Leptospira species in the environment.</title>
        <authorList>
            <person name="Vincent A.T."/>
            <person name="Schiettekatte O."/>
            <person name="Bourhy P."/>
            <person name="Veyrier F.J."/>
            <person name="Picardeau M."/>
        </authorList>
    </citation>
    <scope>NUCLEOTIDE SEQUENCE [LARGE SCALE GENOMIC DNA]</scope>
    <source>
        <strain evidence="14">201800287</strain>
    </source>
</reference>
<accession>A0A4R9ID70</accession>
<dbReference type="InterPro" id="IPR005733">
    <property type="entry name" value="TopoI_bac-type"/>
</dbReference>
<evidence type="ECO:0000256" key="8">
    <source>
        <dbReference type="ARBA" id="ARBA00031985"/>
    </source>
</evidence>
<dbReference type="GO" id="GO:0006265">
    <property type="term" value="P:DNA topological change"/>
    <property type="evidence" value="ECO:0007669"/>
    <property type="project" value="InterPro"/>
</dbReference>
<keyword evidence="5" id="KW-0238">DNA-binding</keyword>
<evidence type="ECO:0000256" key="7">
    <source>
        <dbReference type="ARBA" id="ARBA00030003"/>
    </source>
</evidence>
<dbReference type="SMART" id="SM00493">
    <property type="entry name" value="TOPRIM"/>
    <property type="match status" value="1"/>
</dbReference>
<dbReference type="SMART" id="SM00437">
    <property type="entry name" value="TOP1Ac"/>
    <property type="match status" value="1"/>
</dbReference>
<dbReference type="EMBL" id="RQFK01000014">
    <property type="protein sequence ID" value="TGK84585.1"/>
    <property type="molecule type" value="Genomic_DNA"/>
</dbReference>
<dbReference type="InterPro" id="IPR000380">
    <property type="entry name" value="Topo_IA"/>
</dbReference>
<evidence type="ECO:0000256" key="5">
    <source>
        <dbReference type="ARBA" id="ARBA00023125"/>
    </source>
</evidence>
<dbReference type="SUPFAM" id="SSF56712">
    <property type="entry name" value="Prokaryotic type I DNA topoisomerase"/>
    <property type="match status" value="1"/>
</dbReference>
<evidence type="ECO:0000256" key="10">
    <source>
        <dbReference type="ARBA" id="ARBA00032877"/>
    </source>
</evidence>
<keyword evidence="15" id="KW-1185">Reference proteome</keyword>
<evidence type="ECO:0000256" key="2">
    <source>
        <dbReference type="ARBA" id="ARBA00009446"/>
    </source>
</evidence>
<evidence type="ECO:0000313" key="15">
    <source>
        <dbReference type="Proteomes" id="UP000298009"/>
    </source>
</evidence>
<keyword evidence="6 14" id="KW-0413">Isomerase</keyword>
<gene>
    <name evidence="14" type="primary">topA</name>
    <name evidence="14" type="ORF">EHQ24_06230</name>
</gene>
<dbReference type="PROSITE" id="PS50880">
    <property type="entry name" value="TOPRIM"/>
    <property type="match status" value="1"/>
</dbReference>
<dbReference type="InterPro" id="IPR013497">
    <property type="entry name" value="Topo_IA_cen"/>
</dbReference>
<evidence type="ECO:0000313" key="14">
    <source>
        <dbReference type="EMBL" id="TGK84585.1"/>
    </source>
</evidence>
<dbReference type="AlphaFoldDB" id="A0A4R9ID70"/>